<dbReference type="GO" id="GO:0003924">
    <property type="term" value="F:GTPase activity"/>
    <property type="evidence" value="ECO:0007669"/>
    <property type="project" value="InterPro"/>
</dbReference>
<feature type="domain" description="GED" evidence="4">
    <location>
        <begin position="593"/>
        <end position="684"/>
    </location>
</feature>
<feature type="compositionally biased region" description="Basic and acidic residues" evidence="3">
    <location>
        <begin position="563"/>
        <end position="574"/>
    </location>
</feature>
<dbReference type="Pfam" id="PF00350">
    <property type="entry name" value="Dynamin_N"/>
    <property type="match status" value="1"/>
</dbReference>
<dbReference type="AlphaFoldDB" id="A0AAV9JXI7"/>
<dbReference type="SUPFAM" id="SSF52540">
    <property type="entry name" value="P-loop containing nucleoside triphosphate hydrolases"/>
    <property type="match status" value="1"/>
</dbReference>
<dbReference type="PANTHER" id="PTHR11566">
    <property type="entry name" value="DYNAMIN"/>
    <property type="match status" value="1"/>
</dbReference>
<keyword evidence="2" id="KW-0342">GTP-binding</keyword>
<feature type="region of interest" description="Disordered" evidence="3">
    <location>
        <begin position="760"/>
        <end position="816"/>
    </location>
</feature>
<dbReference type="GO" id="GO:0005874">
    <property type="term" value="C:microtubule"/>
    <property type="evidence" value="ECO:0007669"/>
    <property type="project" value="TreeGrafter"/>
</dbReference>
<dbReference type="InterPro" id="IPR027417">
    <property type="entry name" value="P-loop_NTPase"/>
</dbReference>
<organism evidence="6 7">
    <name type="scientific">Oleoguttula mirabilis</name>
    <dbReference type="NCBI Taxonomy" id="1507867"/>
    <lineage>
        <taxon>Eukaryota</taxon>
        <taxon>Fungi</taxon>
        <taxon>Dikarya</taxon>
        <taxon>Ascomycota</taxon>
        <taxon>Pezizomycotina</taxon>
        <taxon>Dothideomycetes</taxon>
        <taxon>Dothideomycetidae</taxon>
        <taxon>Mycosphaerellales</taxon>
        <taxon>Teratosphaeriaceae</taxon>
        <taxon>Oleoguttula</taxon>
    </lineage>
</organism>
<dbReference type="InterPro" id="IPR000375">
    <property type="entry name" value="Dynamin_stalk"/>
</dbReference>
<dbReference type="InterPro" id="IPR022812">
    <property type="entry name" value="Dynamin"/>
</dbReference>
<dbReference type="InterPro" id="IPR045063">
    <property type="entry name" value="Dynamin_N"/>
</dbReference>
<feature type="compositionally biased region" description="Polar residues" evidence="3">
    <location>
        <begin position="807"/>
        <end position="816"/>
    </location>
</feature>
<dbReference type="GO" id="GO:0005739">
    <property type="term" value="C:mitochondrion"/>
    <property type="evidence" value="ECO:0007669"/>
    <property type="project" value="TreeGrafter"/>
</dbReference>
<keyword evidence="1" id="KW-0547">Nucleotide-binding</keyword>
<dbReference type="CDD" id="cd08771">
    <property type="entry name" value="DLP_1"/>
    <property type="match status" value="1"/>
</dbReference>
<evidence type="ECO:0000313" key="7">
    <source>
        <dbReference type="Proteomes" id="UP001324427"/>
    </source>
</evidence>
<dbReference type="PANTHER" id="PTHR11566:SF21">
    <property type="entry name" value="DYNAMIN RELATED PROTEIN 1, ISOFORM A"/>
    <property type="match status" value="1"/>
</dbReference>
<proteinExistence type="predicted"/>
<feature type="region of interest" description="Disordered" evidence="3">
    <location>
        <begin position="695"/>
        <end position="718"/>
    </location>
</feature>
<feature type="compositionally biased region" description="Polar residues" evidence="3">
    <location>
        <begin position="708"/>
        <end position="718"/>
    </location>
</feature>
<name>A0AAV9JXI7_9PEZI</name>
<dbReference type="PRINTS" id="PR00195">
    <property type="entry name" value="DYNAMIN"/>
</dbReference>
<dbReference type="GO" id="GO:0016559">
    <property type="term" value="P:peroxisome fission"/>
    <property type="evidence" value="ECO:0007669"/>
    <property type="project" value="TreeGrafter"/>
</dbReference>
<evidence type="ECO:0000256" key="2">
    <source>
        <dbReference type="ARBA" id="ARBA00023134"/>
    </source>
</evidence>
<dbReference type="Proteomes" id="UP001324427">
    <property type="component" value="Unassembled WGS sequence"/>
</dbReference>
<sequence>MENVQHHDSALSQLQSSAQVELLDAVDRLRQDGFQGELDLPQLIVCGDQSSGKSSVLEAISSVRFPASDQFCTRFASELTLRRAHSASIAVRIQPAPHRTEEQQRFLHDFEPPEDMTQPEHFAKAIAAASAYITDLDPDAAFFEDKLIAVVRGPDLPPLTLVDLPGLIHASNKEQGDADIQIVKRLVQSYMAMPSSIILAVLAADNNFANQIVLQLAKTADPDARRTLGIITKPDKVDNMLKTATPTWLTDGTSSRIEASKLLMRLHKSAHMHEADFFRRPNWCVLAKDDVGVGSLRDKLSRILLQTIRKSLATLVTDIRERIATCGATLTKLGQPKATEIEQRSQLITISMKLHQIVTAAAEGNYRNDFFNNQSGSAGSSRRLRSRLREILEEFGEHIRNKGHSYNVIERADTSRKAATTAVDFSPAAILTNGAPVSVSKAKFLDGIALRIKQNRGLELEGMCPIDIVADVFQAQSAPWEQIAEYYTSMCSQVVRAFFEDAIQYTAPPHVAEAVLQYYAADRLSTASAKLERKVQELLRPYKKGHLITVNSRYLLQRVERAHEKRRVSEEPAPRSDPPGADVAEALNSGSTPATIFEYMRAYYEIALNTFTENVANLAVENCLVEDLLDLFTPVIVASMDAATVRNLTLEPSTVLRDREMNRKRLQTLKDILQVCNKHGGRFCGTTIQQRAAAPAGSDFSSRDENLSNEAVQSGDNTAPSFQFIHSMQMPYKHAQVSDPAYDHPPRTPEAFLNVSGSRISRTFRSGSRRTPSRTQRSSISSSAESADAEASSEFDDRARLSPTPSPRQMQTAVQT</sequence>
<feature type="compositionally biased region" description="Low complexity" evidence="3">
    <location>
        <begin position="773"/>
        <end position="786"/>
    </location>
</feature>
<dbReference type="GO" id="GO:0005525">
    <property type="term" value="F:GTP binding"/>
    <property type="evidence" value="ECO:0007669"/>
    <property type="project" value="InterPro"/>
</dbReference>
<feature type="domain" description="Dynamin-type G" evidence="5">
    <location>
        <begin position="37"/>
        <end position="313"/>
    </location>
</feature>
<gene>
    <name evidence="6" type="ORF">LTR36_003239</name>
</gene>
<dbReference type="GO" id="GO:0048312">
    <property type="term" value="P:intracellular distribution of mitochondria"/>
    <property type="evidence" value="ECO:0007669"/>
    <property type="project" value="TreeGrafter"/>
</dbReference>
<dbReference type="Gene3D" id="3.40.50.300">
    <property type="entry name" value="P-loop containing nucleotide triphosphate hydrolases"/>
    <property type="match status" value="1"/>
</dbReference>
<evidence type="ECO:0000256" key="1">
    <source>
        <dbReference type="ARBA" id="ARBA00022741"/>
    </source>
</evidence>
<evidence type="ECO:0000256" key="3">
    <source>
        <dbReference type="SAM" id="MobiDB-lite"/>
    </source>
</evidence>
<accession>A0AAV9JXI7</accession>
<dbReference type="InterPro" id="IPR020850">
    <property type="entry name" value="GED_dom"/>
</dbReference>
<evidence type="ECO:0000313" key="6">
    <source>
        <dbReference type="EMBL" id="KAK4550272.1"/>
    </source>
</evidence>
<dbReference type="InterPro" id="IPR001401">
    <property type="entry name" value="Dynamin_GTPase"/>
</dbReference>
<dbReference type="PROSITE" id="PS51388">
    <property type="entry name" value="GED"/>
    <property type="match status" value="1"/>
</dbReference>
<dbReference type="Pfam" id="PF01031">
    <property type="entry name" value="Dynamin_M"/>
    <property type="match status" value="1"/>
</dbReference>
<dbReference type="GO" id="GO:0016020">
    <property type="term" value="C:membrane"/>
    <property type="evidence" value="ECO:0007669"/>
    <property type="project" value="TreeGrafter"/>
</dbReference>
<keyword evidence="7" id="KW-1185">Reference proteome</keyword>
<dbReference type="Gene3D" id="1.20.120.1240">
    <property type="entry name" value="Dynamin, middle domain"/>
    <property type="match status" value="1"/>
</dbReference>
<evidence type="ECO:0000259" key="5">
    <source>
        <dbReference type="PROSITE" id="PS51718"/>
    </source>
</evidence>
<dbReference type="EMBL" id="JAVFHQ010000002">
    <property type="protein sequence ID" value="KAK4550272.1"/>
    <property type="molecule type" value="Genomic_DNA"/>
</dbReference>
<evidence type="ECO:0000259" key="4">
    <source>
        <dbReference type="PROSITE" id="PS51388"/>
    </source>
</evidence>
<dbReference type="SMART" id="SM00053">
    <property type="entry name" value="DYNc"/>
    <property type="match status" value="1"/>
</dbReference>
<feature type="region of interest" description="Disordered" evidence="3">
    <location>
        <begin position="563"/>
        <end position="582"/>
    </location>
</feature>
<reference evidence="6 7" key="1">
    <citation type="submission" date="2021-11" db="EMBL/GenBank/DDBJ databases">
        <title>Black yeast isolated from Biological Soil Crust.</title>
        <authorList>
            <person name="Kurbessoian T."/>
        </authorList>
    </citation>
    <scope>NUCLEOTIDE SEQUENCE [LARGE SCALE GENOMIC DNA]</scope>
    <source>
        <strain evidence="6 7">CCFEE 5522</strain>
    </source>
</reference>
<dbReference type="InterPro" id="IPR030381">
    <property type="entry name" value="G_DYNAMIN_dom"/>
</dbReference>
<dbReference type="PROSITE" id="PS51718">
    <property type="entry name" value="G_DYNAMIN_2"/>
    <property type="match status" value="1"/>
</dbReference>
<dbReference type="GO" id="GO:0000266">
    <property type="term" value="P:mitochondrial fission"/>
    <property type="evidence" value="ECO:0007669"/>
    <property type="project" value="TreeGrafter"/>
</dbReference>
<dbReference type="GO" id="GO:0006897">
    <property type="term" value="P:endocytosis"/>
    <property type="evidence" value="ECO:0007669"/>
    <property type="project" value="TreeGrafter"/>
</dbReference>
<dbReference type="GO" id="GO:0008017">
    <property type="term" value="F:microtubule binding"/>
    <property type="evidence" value="ECO:0007669"/>
    <property type="project" value="TreeGrafter"/>
</dbReference>
<comment type="caution">
    <text evidence="6">The sequence shown here is derived from an EMBL/GenBank/DDBJ whole genome shotgun (WGS) entry which is preliminary data.</text>
</comment>
<protein>
    <submittedName>
        <fullName evidence="6">Uncharacterized protein</fullName>
    </submittedName>
</protein>